<keyword evidence="4" id="KW-0732">Signal</keyword>
<feature type="signal peptide" evidence="4">
    <location>
        <begin position="1"/>
        <end position="17"/>
    </location>
</feature>
<keyword evidence="6" id="KW-1185">Reference proteome</keyword>
<reference evidence="7" key="1">
    <citation type="submission" date="2025-08" db="UniProtKB">
        <authorList>
            <consortium name="RefSeq"/>
        </authorList>
    </citation>
    <scope>IDENTIFICATION</scope>
</reference>
<accession>A0ABM4CWL3</accession>
<dbReference type="PANTHER" id="PTHR42693">
    <property type="entry name" value="ARYLSULFATASE FAMILY MEMBER"/>
    <property type="match status" value="1"/>
</dbReference>
<gene>
    <name evidence="7" type="primary">LOC136087459</name>
</gene>
<name>A0ABM4CWL3_HYDVU</name>
<evidence type="ECO:0000256" key="3">
    <source>
        <dbReference type="SAM" id="Phobius"/>
    </source>
</evidence>
<proteinExistence type="inferred from homology"/>
<evidence type="ECO:0000256" key="4">
    <source>
        <dbReference type="SAM" id="SignalP"/>
    </source>
</evidence>
<dbReference type="InterPro" id="IPR000917">
    <property type="entry name" value="Sulfatase_N"/>
</dbReference>
<sequence length="603" mass="69406">MFLVWCYILIIFKCTTCEQKIDSPNFVIFIIENIDQIEKLMKSEVGLNKFANNLLPNIRMLLKESTTFKNMYGESSSVSNFASLLTGKPAVDLGMIRGKLLPFDSLPSPASSGGLSDSEETIPKRLSAAGYKTWFSGYWKLGLGNTGKIFPMNHGFDTWLGIVHPNSEWCHRVKSLSLLSKSSFNPYINLFYKASFLWAVVITFLTTIMWLRFIIIRLYINLLIYTFGTSIAFYILLHMFIMQRTASCVLYYHDSIYQQPYEMNNLTLHFTQHSTRLINVVAGVSPFFMVLNYMSLKPPLFSSGLMDRFKSSDPWTNAVIELDWSIGKVIEKLRDKNVFDNTVIILTGNNDCKDILYNEDLMDGFERVGKNLYRQIKVEEQIRWNCLKVPFFLKDVTTTKVAKIVSEILSIQNVFDTLLDIAHISVGNSFYSSSFVSLYKNNHCEKKFDTLIMSSYSSSNNLTVSTESSHLNCDPFEDKQVFLFHYYNIHRPVLITYNGRFQMIYFSLNKNSIYKLNYPVLVDLNQVCCNHTDKDILEGVHQSISDAFDAHLATRQSKNLWSSQFEMPVYPWLLPCANFPYCETVNNADSDNFSDLIKTNIKL</sequence>
<comment type="cofactor">
    <cofactor evidence="1">
        <name>Ca(2+)</name>
        <dbReference type="ChEBI" id="CHEBI:29108"/>
    </cofactor>
</comment>
<dbReference type="PANTHER" id="PTHR42693:SF33">
    <property type="entry name" value="ARYLSULFATASE"/>
    <property type="match status" value="1"/>
</dbReference>
<dbReference type="InterPro" id="IPR050738">
    <property type="entry name" value="Sulfatase"/>
</dbReference>
<dbReference type="SUPFAM" id="SSF53649">
    <property type="entry name" value="Alkaline phosphatase-like"/>
    <property type="match status" value="1"/>
</dbReference>
<evidence type="ECO:0000259" key="5">
    <source>
        <dbReference type="Pfam" id="PF00884"/>
    </source>
</evidence>
<keyword evidence="3" id="KW-0472">Membrane</keyword>
<dbReference type="Proteomes" id="UP001652625">
    <property type="component" value="Chromosome 11"/>
</dbReference>
<organism evidence="6 7">
    <name type="scientific">Hydra vulgaris</name>
    <name type="common">Hydra</name>
    <name type="synonym">Hydra attenuata</name>
    <dbReference type="NCBI Taxonomy" id="6087"/>
    <lineage>
        <taxon>Eukaryota</taxon>
        <taxon>Metazoa</taxon>
        <taxon>Cnidaria</taxon>
        <taxon>Hydrozoa</taxon>
        <taxon>Hydroidolina</taxon>
        <taxon>Anthoathecata</taxon>
        <taxon>Aplanulata</taxon>
        <taxon>Hydridae</taxon>
        <taxon>Hydra</taxon>
    </lineage>
</organism>
<dbReference type="RefSeq" id="XP_065666329.1">
    <property type="nucleotide sequence ID" value="XM_065810257.1"/>
</dbReference>
<dbReference type="Gene3D" id="3.40.720.10">
    <property type="entry name" value="Alkaline Phosphatase, subunit A"/>
    <property type="match status" value="1"/>
</dbReference>
<feature type="transmembrane region" description="Helical" evidence="3">
    <location>
        <begin position="277"/>
        <end position="296"/>
    </location>
</feature>
<feature type="domain" description="Sulfatase N-terminal" evidence="5">
    <location>
        <begin position="25"/>
        <end position="424"/>
    </location>
</feature>
<dbReference type="InterPro" id="IPR017850">
    <property type="entry name" value="Alkaline_phosphatase_core_sf"/>
</dbReference>
<dbReference type="Pfam" id="PF00884">
    <property type="entry name" value="Sulfatase"/>
    <property type="match status" value="1"/>
</dbReference>
<evidence type="ECO:0000256" key="2">
    <source>
        <dbReference type="ARBA" id="ARBA00008779"/>
    </source>
</evidence>
<dbReference type="GeneID" id="136087459"/>
<feature type="chain" id="PRO_5045196029" evidence="4">
    <location>
        <begin position="18"/>
        <end position="603"/>
    </location>
</feature>
<dbReference type="Gene3D" id="3.30.1120.10">
    <property type="match status" value="1"/>
</dbReference>
<protein>
    <submittedName>
        <fullName evidence="7">Arylsulfatase H-like</fullName>
    </submittedName>
</protein>
<evidence type="ECO:0000313" key="7">
    <source>
        <dbReference type="RefSeq" id="XP_065666329.1"/>
    </source>
</evidence>
<keyword evidence="3" id="KW-1133">Transmembrane helix</keyword>
<dbReference type="Gene3D" id="1.10.287.550">
    <property type="entry name" value="Helix hairpin bin"/>
    <property type="match status" value="1"/>
</dbReference>
<keyword evidence="3" id="KW-0812">Transmembrane</keyword>
<feature type="transmembrane region" description="Helical" evidence="3">
    <location>
        <begin position="190"/>
        <end position="211"/>
    </location>
</feature>
<feature type="transmembrane region" description="Helical" evidence="3">
    <location>
        <begin position="218"/>
        <end position="241"/>
    </location>
</feature>
<comment type="similarity">
    <text evidence="2">Belongs to the sulfatase family.</text>
</comment>
<evidence type="ECO:0000256" key="1">
    <source>
        <dbReference type="ARBA" id="ARBA00001913"/>
    </source>
</evidence>
<evidence type="ECO:0000313" key="6">
    <source>
        <dbReference type="Proteomes" id="UP001652625"/>
    </source>
</evidence>